<name>A0A2J6WPH9_9BACT</name>
<dbReference type="Pfam" id="PF01739">
    <property type="entry name" value="CheR"/>
    <property type="match status" value="1"/>
</dbReference>
<evidence type="ECO:0000259" key="6">
    <source>
        <dbReference type="PROSITE" id="PS50123"/>
    </source>
</evidence>
<dbReference type="PROSITE" id="PS50123">
    <property type="entry name" value="CHER"/>
    <property type="match status" value="1"/>
</dbReference>
<evidence type="ECO:0000256" key="5">
    <source>
        <dbReference type="ARBA" id="ARBA00022691"/>
    </source>
</evidence>
<dbReference type="InterPro" id="IPR022641">
    <property type="entry name" value="CheR_N"/>
</dbReference>
<dbReference type="InterPro" id="IPR000780">
    <property type="entry name" value="CheR_MeTrfase"/>
</dbReference>
<dbReference type="GO" id="GO:0032259">
    <property type="term" value="P:methylation"/>
    <property type="evidence" value="ECO:0007669"/>
    <property type="project" value="UniProtKB-KW"/>
</dbReference>
<gene>
    <name evidence="7" type="ORF">C0186_01675</name>
</gene>
<dbReference type="InterPro" id="IPR050903">
    <property type="entry name" value="Bact_Chemotaxis_MeTrfase"/>
</dbReference>
<protein>
    <recommendedName>
        <fullName evidence="2">protein-glutamate O-methyltransferase</fullName>
        <ecNumber evidence="2">2.1.1.80</ecNumber>
    </recommendedName>
</protein>
<keyword evidence="3" id="KW-0489">Methyltransferase</keyword>
<dbReference type="EMBL" id="PNIO01000011">
    <property type="protein sequence ID" value="PMP72270.1"/>
    <property type="molecule type" value="Genomic_DNA"/>
</dbReference>
<keyword evidence="5" id="KW-0949">S-adenosyl-L-methionine</keyword>
<reference evidence="7 8" key="1">
    <citation type="submission" date="2018-01" db="EMBL/GenBank/DDBJ databases">
        <title>Metagenomic assembled genomes from two thermal pools in the Uzon Caldera, Kamchatka, Russia.</title>
        <authorList>
            <person name="Wilkins L."/>
            <person name="Ettinger C."/>
        </authorList>
    </citation>
    <scope>NUCLEOTIDE SEQUENCE [LARGE SCALE GENOMIC DNA]</scope>
    <source>
        <strain evidence="7">ZAV-04</strain>
    </source>
</reference>
<evidence type="ECO:0000256" key="1">
    <source>
        <dbReference type="ARBA" id="ARBA00001541"/>
    </source>
</evidence>
<dbReference type="SUPFAM" id="SSF53335">
    <property type="entry name" value="S-adenosyl-L-methionine-dependent methyltransferases"/>
    <property type="match status" value="1"/>
</dbReference>
<evidence type="ECO:0000256" key="4">
    <source>
        <dbReference type="ARBA" id="ARBA00022679"/>
    </source>
</evidence>
<dbReference type="PANTHER" id="PTHR24422:SF10">
    <property type="entry name" value="CHEMOTAXIS PROTEIN METHYLTRANSFERASE 2"/>
    <property type="match status" value="1"/>
</dbReference>
<dbReference type="GO" id="GO:0008983">
    <property type="term" value="F:protein-glutamate O-methyltransferase activity"/>
    <property type="evidence" value="ECO:0007669"/>
    <property type="project" value="UniProtKB-EC"/>
</dbReference>
<dbReference type="AlphaFoldDB" id="A0A2J6WPH9"/>
<dbReference type="PANTHER" id="PTHR24422">
    <property type="entry name" value="CHEMOTAXIS PROTEIN METHYLTRANSFERASE"/>
    <property type="match status" value="1"/>
</dbReference>
<organism evidence="7 8">
    <name type="scientific">Thermodesulfovibrio aggregans</name>
    <dbReference type="NCBI Taxonomy" id="86166"/>
    <lineage>
        <taxon>Bacteria</taxon>
        <taxon>Pseudomonadati</taxon>
        <taxon>Nitrospirota</taxon>
        <taxon>Thermodesulfovibrionia</taxon>
        <taxon>Thermodesulfovibrionales</taxon>
        <taxon>Thermodesulfovibrionaceae</taxon>
        <taxon>Thermodesulfovibrio</taxon>
    </lineage>
</organism>
<dbReference type="SMART" id="SM00138">
    <property type="entry name" value="MeTrc"/>
    <property type="match status" value="1"/>
</dbReference>
<dbReference type="InterPro" id="IPR026024">
    <property type="entry name" value="Chemotaxis_MeTrfase_CheR"/>
</dbReference>
<comment type="catalytic activity">
    <reaction evidence="1">
        <text>L-glutamyl-[protein] + S-adenosyl-L-methionine = [protein]-L-glutamate 5-O-methyl ester + S-adenosyl-L-homocysteine</text>
        <dbReference type="Rhea" id="RHEA:24452"/>
        <dbReference type="Rhea" id="RHEA-COMP:10208"/>
        <dbReference type="Rhea" id="RHEA-COMP:10311"/>
        <dbReference type="ChEBI" id="CHEBI:29973"/>
        <dbReference type="ChEBI" id="CHEBI:57856"/>
        <dbReference type="ChEBI" id="CHEBI:59789"/>
        <dbReference type="ChEBI" id="CHEBI:82795"/>
        <dbReference type="EC" id="2.1.1.80"/>
    </reaction>
</comment>
<comment type="caution">
    <text evidence="7">The sequence shown here is derived from an EMBL/GenBank/DDBJ whole genome shotgun (WGS) entry which is preliminary data.</text>
</comment>
<sequence>MITQTTSSSVTINDEVFKQLRDFIYEKTGIYVPDNKKYFLENRLSRILKEKNLRNFEDYLYFLKYSANKHDIGRLFDAVTTNETFFFREPQQFEVFSNDLIPQIIKENGQMGRKDIKIWSAACSTGEEPYTIAMILLEKPELVSVRKEIYASDISESVLMSARRGMYGSYSVRNVPPQYMAKYFKDSGGIYVLSETVKSMVKFMNINLIEEKEVKQLKGMDVVFCRNVLIYFDDKAKKKAVSLIYDVLRPKGYLFVGTSESLHNITRAFRPVVINKVVVYQKV</sequence>
<dbReference type="Proteomes" id="UP000242288">
    <property type="component" value="Unassembled WGS sequence"/>
</dbReference>
<evidence type="ECO:0000313" key="8">
    <source>
        <dbReference type="Proteomes" id="UP000242288"/>
    </source>
</evidence>
<dbReference type="PRINTS" id="PR00996">
    <property type="entry name" value="CHERMTFRASE"/>
</dbReference>
<evidence type="ECO:0000256" key="3">
    <source>
        <dbReference type="ARBA" id="ARBA00022603"/>
    </source>
</evidence>
<proteinExistence type="predicted"/>
<dbReference type="Gene3D" id="1.10.155.10">
    <property type="entry name" value="Chemotaxis receptor methyltransferase CheR, N-terminal domain"/>
    <property type="match status" value="1"/>
</dbReference>
<dbReference type="EC" id="2.1.1.80" evidence="2"/>
<feature type="domain" description="CheR-type methyltransferase" evidence="6">
    <location>
        <begin position="5"/>
        <end position="283"/>
    </location>
</feature>
<dbReference type="SUPFAM" id="SSF47757">
    <property type="entry name" value="Chemotaxis receptor methyltransferase CheR, N-terminal domain"/>
    <property type="match status" value="1"/>
</dbReference>
<accession>A0A2J6WPH9</accession>
<dbReference type="InterPro" id="IPR029063">
    <property type="entry name" value="SAM-dependent_MTases_sf"/>
</dbReference>
<evidence type="ECO:0000313" key="7">
    <source>
        <dbReference type="EMBL" id="PMP72270.1"/>
    </source>
</evidence>
<dbReference type="Gene3D" id="3.40.50.150">
    <property type="entry name" value="Vaccinia Virus protein VP39"/>
    <property type="match status" value="1"/>
</dbReference>
<dbReference type="InterPro" id="IPR022642">
    <property type="entry name" value="CheR_C"/>
</dbReference>
<dbReference type="PIRSF" id="PIRSF000410">
    <property type="entry name" value="CheR"/>
    <property type="match status" value="1"/>
</dbReference>
<evidence type="ECO:0000256" key="2">
    <source>
        <dbReference type="ARBA" id="ARBA00012534"/>
    </source>
</evidence>
<dbReference type="Pfam" id="PF03705">
    <property type="entry name" value="CheR_N"/>
    <property type="match status" value="1"/>
</dbReference>
<dbReference type="InterPro" id="IPR036804">
    <property type="entry name" value="CheR_N_sf"/>
</dbReference>
<keyword evidence="4" id="KW-0808">Transferase</keyword>